<dbReference type="EMBL" id="CP126211">
    <property type="protein sequence ID" value="WIA12906.1"/>
    <property type="molecule type" value="Genomic_DNA"/>
</dbReference>
<evidence type="ECO:0000313" key="4">
    <source>
        <dbReference type="EMBL" id="WIA12906.1"/>
    </source>
</evidence>
<feature type="transmembrane region" description="Helical" evidence="2">
    <location>
        <begin position="76"/>
        <end position="96"/>
    </location>
</feature>
<proteinExistence type="predicted"/>
<reference evidence="4 5" key="1">
    <citation type="submission" date="2023-05" db="EMBL/GenBank/DDBJ databases">
        <title>A 100% complete, gapless, phased diploid assembly of the Scenedesmus obliquus UTEX 3031 genome.</title>
        <authorList>
            <person name="Biondi T.C."/>
            <person name="Hanschen E.R."/>
            <person name="Kwon T."/>
            <person name="Eng W."/>
            <person name="Kruse C.P.S."/>
            <person name="Koehler S.I."/>
            <person name="Kunde Y."/>
            <person name="Gleasner C.D."/>
            <person name="You Mak K.T."/>
            <person name="Polle J."/>
            <person name="Hovde B.T."/>
            <person name="Starkenburg S.R."/>
        </authorList>
    </citation>
    <scope>NUCLEOTIDE SEQUENCE [LARGE SCALE GENOMIC DNA]</scope>
    <source>
        <strain evidence="4 5">DOE0152z</strain>
    </source>
</reference>
<keyword evidence="2" id="KW-1133">Transmembrane helix</keyword>
<sequence>MALADGTCYDALQLSARSRRQAGLVKADSSDSSTSTTGADSVPAAAPARTSRGPAAVNDSIPEELFYEGSGSNAELVLSLILAATLVYIPITIAIVGKRLWIKYRFTNKRVTIINTSPLFAKTVEVAYSQIAEVRTAPRAFGLWGDCVIFLKNGDRLEITGLERHQEIKRHIMSCIID</sequence>
<feature type="domain" description="YdbS-like PH" evidence="3">
    <location>
        <begin position="102"/>
        <end position="172"/>
    </location>
</feature>
<accession>A0ABY8TXB6</accession>
<evidence type="ECO:0000256" key="2">
    <source>
        <dbReference type="SAM" id="Phobius"/>
    </source>
</evidence>
<evidence type="ECO:0000256" key="1">
    <source>
        <dbReference type="SAM" id="MobiDB-lite"/>
    </source>
</evidence>
<dbReference type="Proteomes" id="UP001244341">
    <property type="component" value="Chromosome 4b"/>
</dbReference>
<protein>
    <recommendedName>
        <fullName evidence="3">YdbS-like PH domain-containing protein</fullName>
    </recommendedName>
</protein>
<keyword evidence="2" id="KW-0472">Membrane</keyword>
<evidence type="ECO:0000313" key="5">
    <source>
        <dbReference type="Proteomes" id="UP001244341"/>
    </source>
</evidence>
<gene>
    <name evidence="4" type="ORF">OEZ85_006524</name>
</gene>
<keyword evidence="5" id="KW-1185">Reference proteome</keyword>
<dbReference type="Pfam" id="PF03703">
    <property type="entry name" value="bPH_2"/>
    <property type="match status" value="1"/>
</dbReference>
<feature type="compositionally biased region" description="Low complexity" evidence="1">
    <location>
        <begin position="30"/>
        <end position="41"/>
    </location>
</feature>
<feature type="region of interest" description="Disordered" evidence="1">
    <location>
        <begin position="24"/>
        <end position="56"/>
    </location>
</feature>
<dbReference type="PANTHER" id="PTHR35688:SF2">
    <property type="entry name" value="NAD(P)-LINKED OXIDOREDUCTASE SUPERFAMILY PROTEIN"/>
    <property type="match status" value="1"/>
</dbReference>
<name>A0ABY8TXB6_TETOB</name>
<dbReference type="PANTHER" id="PTHR35688">
    <property type="entry name" value="NAD(P)-LINKED OXIDOREDUCTASE SUPERFAMILY PROTEIN"/>
    <property type="match status" value="1"/>
</dbReference>
<evidence type="ECO:0000259" key="3">
    <source>
        <dbReference type="Pfam" id="PF03703"/>
    </source>
</evidence>
<dbReference type="InterPro" id="IPR005182">
    <property type="entry name" value="YdbS-like_PH"/>
</dbReference>
<keyword evidence="2" id="KW-0812">Transmembrane</keyword>
<organism evidence="4 5">
    <name type="scientific">Tetradesmus obliquus</name>
    <name type="common">Green alga</name>
    <name type="synonym">Acutodesmus obliquus</name>
    <dbReference type="NCBI Taxonomy" id="3088"/>
    <lineage>
        <taxon>Eukaryota</taxon>
        <taxon>Viridiplantae</taxon>
        <taxon>Chlorophyta</taxon>
        <taxon>core chlorophytes</taxon>
        <taxon>Chlorophyceae</taxon>
        <taxon>CS clade</taxon>
        <taxon>Sphaeropleales</taxon>
        <taxon>Scenedesmaceae</taxon>
        <taxon>Tetradesmus</taxon>
    </lineage>
</organism>